<dbReference type="Pfam" id="PF13185">
    <property type="entry name" value="GAF_2"/>
    <property type="match status" value="1"/>
</dbReference>
<dbReference type="SMART" id="SM01012">
    <property type="entry name" value="ANTAR"/>
    <property type="match status" value="1"/>
</dbReference>
<accession>A0ABS4Z5L7</accession>
<evidence type="ECO:0000256" key="1">
    <source>
        <dbReference type="ARBA" id="ARBA00022679"/>
    </source>
</evidence>
<dbReference type="PROSITE" id="PS50921">
    <property type="entry name" value="ANTAR"/>
    <property type="match status" value="1"/>
</dbReference>
<comment type="caution">
    <text evidence="7">The sequence shown here is derived from an EMBL/GenBank/DDBJ whole genome shotgun (WGS) entry which is preliminary data.</text>
</comment>
<dbReference type="PIRSF" id="PIRSF036625">
    <property type="entry name" value="GAF_ANTAR"/>
    <property type="match status" value="1"/>
</dbReference>
<keyword evidence="2" id="KW-0418">Kinase</keyword>
<dbReference type="InterPro" id="IPR012074">
    <property type="entry name" value="GAF_ANTAR"/>
</dbReference>
<dbReference type="InterPro" id="IPR029016">
    <property type="entry name" value="GAF-like_dom_sf"/>
</dbReference>
<dbReference type="InterPro" id="IPR011006">
    <property type="entry name" value="CheY-like_superfamily"/>
</dbReference>
<dbReference type="RefSeq" id="WP_210053587.1">
    <property type="nucleotide sequence ID" value="NZ_BAAAMH010000018.1"/>
</dbReference>
<proteinExistence type="predicted"/>
<organism evidence="7 8">
    <name type="scientific">Microlunatus capsulatus</name>
    <dbReference type="NCBI Taxonomy" id="99117"/>
    <lineage>
        <taxon>Bacteria</taxon>
        <taxon>Bacillati</taxon>
        <taxon>Actinomycetota</taxon>
        <taxon>Actinomycetes</taxon>
        <taxon>Propionibacteriales</taxon>
        <taxon>Propionibacteriaceae</taxon>
        <taxon>Microlunatus</taxon>
    </lineage>
</organism>
<feature type="domain" description="ANTAR" evidence="6">
    <location>
        <begin position="182"/>
        <end position="243"/>
    </location>
</feature>
<dbReference type="SUPFAM" id="SSF52172">
    <property type="entry name" value="CheY-like"/>
    <property type="match status" value="1"/>
</dbReference>
<name>A0ABS4Z5L7_9ACTN</name>
<keyword evidence="3" id="KW-0805">Transcription regulation</keyword>
<evidence type="ECO:0000256" key="3">
    <source>
        <dbReference type="ARBA" id="ARBA00023015"/>
    </source>
</evidence>
<protein>
    <submittedName>
        <fullName evidence="7">Transcriptional regulator with GAF, ATPase, and Fis domain</fullName>
    </submittedName>
</protein>
<dbReference type="Pfam" id="PF03861">
    <property type="entry name" value="ANTAR"/>
    <property type="match status" value="1"/>
</dbReference>
<evidence type="ECO:0000259" key="6">
    <source>
        <dbReference type="PROSITE" id="PS50921"/>
    </source>
</evidence>
<dbReference type="EMBL" id="JAGIOB010000001">
    <property type="protein sequence ID" value="MBP2416100.1"/>
    <property type="molecule type" value="Genomic_DNA"/>
</dbReference>
<reference evidence="7 8" key="1">
    <citation type="submission" date="2021-03" db="EMBL/GenBank/DDBJ databases">
        <title>Sequencing the genomes of 1000 actinobacteria strains.</title>
        <authorList>
            <person name="Klenk H.-P."/>
        </authorList>
    </citation>
    <scope>NUCLEOTIDE SEQUENCE [LARGE SCALE GENOMIC DNA]</scope>
    <source>
        <strain evidence="7 8">DSM 12936</strain>
    </source>
</reference>
<evidence type="ECO:0000256" key="5">
    <source>
        <dbReference type="SAM" id="MobiDB-lite"/>
    </source>
</evidence>
<dbReference type="InterPro" id="IPR036388">
    <property type="entry name" value="WH-like_DNA-bd_sf"/>
</dbReference>
<evidence type="ECO:0000256" key="4">
    <source>
        <dbReference type="ARBA" id="ARBA00023163"/>
    </source>
</evidence>
<dbReference type="Gene3D" id="3.30.450.40">
    <property type="match status" value="1"/>
</dbReference>
<keyword evidence="4" id="KW-0804">Transcription</keyword>
<dbReference type="InterPro" id="IPR003018">
    <property type="entry name" value="GAF"/>
</dbReference>
<evidence type="ECO:0000313" key="8">
    <source>
        <dbReference type="Proteomes" id="UP000758168"/>
    </source>
</evidence>
<evidence type="ECO:0000313" key="7">
    <source>
        <dbReference type="EMBL" id="MBP2416100.1"/>
    </source>
</evidence>
<dbReference type="SMART" id="SM00065">
    <property type="entry name" value="GAF"/>
    <property type="match status" value="1"/>
</dbReference>
<keyword evidence="8" id="KW-1185">Reference proteome</keyword>
<sequence>MTEPTPALRPSSSEGLPLAAPLGVFAELGKLLHPTGDVAMTQVLQRIADLAATVLPELADVSVTLIERGEPRTVVFTGPLAPYLDERQYGRKFGPCLDAALTGSTITVHTADRDGDYPEFAAVAAGRGVTRVLAVGLPIPQTTIGALNLYSTASEAFTPESVQLAETFAGYAAVAVFNAVMYDAAVAESRNLHEALKTRAVIEQAKGILMGLRHCSAEQAFSLLTQASQHQNRKLHEIATEVVEHARAPQPGHAAAEGRLGGTLRSERN</sequence>
<dbReference type="InterPro" id="IPR005561">
    <property type="entry name" value="ANTAR"/>
</dbReference>
<keyword evidence="1" id="KW-0808">Transferase</keyword>
<gene>
    <name evidence="7" type="ORF">JOF54_001022</name>
</gene>
<dbReference type="SUPFAM" id="SSF55781">
    <property type="entry name" value="GAF domain-like"/>
    <property type="match status" value="1"/>
</dbReference>
<dbReference type="Proteomes" id="UP000758168">
    <property type="component" value="Unassembled WGS sequence"/>
</dbReference>
<feature type="region of interest" description="Disordered" evidence="5">
    <location>
        <begin position="247"/>
        <end position="269"/>
    </location>
</feature>
<evidence type="ECO:0000256" key="2">
    <source>
        <dbReference type="ARBA" id="ARBA00022777"/>
    </source>
</evidence>
<dbReference type="Gene3D" id="1.10.10.10">
    <property type="entry name" value="Winged helix-like DNA-binding domain superfamily/Winged helix DNA-binding domain"/>
    <property type="match status" value="1"/>
</dbReference>